<protein>
    <submittedName>
        <fullName evidence="1">Uncharacterized protein</fullName>
    </submittedName>
</protein>
<sequence length="90" mass="9112">MAKIQSACDRVAAQYVVRQAMRTFSGACCGTAAETGPINTVKPAAPAIPSISRRVISAFSSVVSCVGNESSTLAGDSGCCFAIMVSSFSG</sequence>
<name>A0AA49GIA4_9BACT</name>
<dbReference type="AlphaFoldDB" id="A0AA49GIA4"/>
<dbReference type="EMBL" id="CP120682">
    <property type="protein sequence ID" value="WKN35227.1"/>
    <property type="molecule type" value="Genomic_DNA"/>
</dbReference>
<gene>
    <name evidence="1" type="ORF">K4G66_22880</name>
</gene>
<reference evidence="1" key="1">
    <citation type="journal article" date="2023" name="Comput. Struct. Biotechnol. J.">
        <title>Discovery of a novel marine Bacteroidetes with a rich repertoire of carbohydrate-active enzymes.</title>
        <authorList>
            <person name="Chen B."/>
            <person name="Liu G."/>
            <person name="Chen Q."/>
            <person name="Wang H."/>
            <person name="Liu L."/>
            <person name="Tang K."/>
        </authorList>
    </citation>
    <scope>NUCLEOTIDE SEQUENCE</scope>
    <source>
        <strain evidence="1">TK19036</strain>
    </source>
</reference>
<organism evidence="1">
    <name type="scientific">Roseihalotalea indica</name>
    <dbReference type="NCBI Taxonomy" id="2867963"/>
    <lineage>
        <taxon>Bacteria</taxon>
        <taxon>Pseudomonadati</taxon>
        <taxon>Bacteroidota</taxon>
        <taxon>Cytophagia</taxon>
        <taxon>Cytophagales</taxon>
        <taxon>Catalimonadaceae</taxon>
        <taxon>Roseihalotalea</taxon>
    </lineage>
</organism>
<evidence type="ECO:0000313" key="1">
    <source>
        <dbReference type="EMBL" id="WKN35227.1"/>
    </source>
</evidence>
<proteinExistence type="predicted"/>
<reference evidence="1" key="2">
    <citation type="journal article" date="2024" name="Antonie Van Leeuwenhoek">
        <title>Roseihalotalea indica gen. nov., sp. nov., a halophilic Bacteroidetes from mesopelagic Southwest Indian Ocean with higher carbohydrate metabolic potential.</title>
        <authorList>
            <person name="Chen B."/>
            <person name="Zhang M."/>
            <person name="Lin D."/>
            <person name="Ye J."/>
            <person name="Tang K."/>
        </authorList>
    </citation>
    <scope>NUCLEOTIDE SEQUENCE</scope>
    <source>
        <strain evidence="1">TK19036</strain>
    </source>
</reference>
<accession>A0AA49GIA4</accession>